<dbReference type="InterPro" id="IPR041118">
    <property type="entry name" value="Rx_N"/>
</dbReference>
<proteinExistence type="predicted"/>
<name>A0AA39AJG8_VITRO</name>
<dbReference type="Gene3D" id="1.20.5.4130">
    <property type="match status" value="1"/>
</dbReference>
<evidence type="ECO:0000313" key="6">
    <source>
        <dbReference type="Proteomes" id="UP001168098"/>
    </source>
</evidence>
<keyword evidence="3" id="KW-0611">Plant defense</keyword>
<sequence>MADSVVSFAIERIGDHLMHKAIFLKDVREQVVQLRNGLGRIQRFLREADARQEDDK</sequence>
<comment type="caution">
    <text evidence="5">The sequence shown here is derived from an EMBL/GenBank/DDBJ whole genome shotgun (WGS) entry which is preliminary data.</text>
</comment>
<protein>
    <recommendedName>
        <fullName evidence="4">Disease resistance N-terminal domain-containing protein</fullName>
    </recommendedName>
</protein>
<dbReference type="GO" id="GO:0006952">
    <property type="term" value="P:defense response"/>
    <property type="evidence" value="ECO:0007669"/>
    <property type="project" value="UniProtKB-KW"/>
</dbReference>
<dbReference type="AlphaFoldDB" id="A0AA39AJG8"/>
<evidence type="ECO:0000256" key="2">
    <source>
        <dbReference type="ARBA" id="ARBA00022741"/>
    </source>
</evidence>
<organism evidence="5 6">
    <name type="scientific">Vitis rotundifolia</name>
    <name type="common">Muscadine grape</name>
    <dbReference type="NCBI Taxonomy" id="103349"/>
    <lineage>
        <taxon>Eukaryota</taxon>
        <taxon>Viridiplantae</taxon>
        <taxon>Streptophyta</taxon>
        <taxon>Embryophyta</taxon>
        <taxon>Tracheophyta</taxon>
        <taxon>Spermatophyta</taxon>
        <taxon>Magnoliopsida</taxon>
        <taxon>eudicotyledons</taxon>
        <taxon>Gunneridae</taxon>
        <taxon>Pentapetalae</taxon>
        <taxon>rosids</taxon>
        <taxon>Vitales</taxon>
        <taxon>Vitaceae</taxon>
        <taxon>Viteae</taxon>
        <taxon>Vitis</taxon>
    </lineage>
</organism>
<gene>
    <name evidence="5" type="ORF">PVL29_002548</name>
</gene>
<dbReference type="Pfam" id="PF18052">
    <property type="entry name" value="Rx_N"/>
    <property type="match status" value="1"/>
</dbReference>
<reference evidence="5 6" key="1">
    <citation type="journal article" date="2023" name="BMC Biotechnol.">
        <title>Vitis rotundifolia cv Carlos genome sequencing.</title>
        <authorList>
            <person name="Huff M."/>
            <person name="Hulse-Kemp A."/>
            <person name="Scheffler B."/>
            <person name="Youngblood R."/>
            <person name="Simpson S."/>
            <person name="Babiker E."/>
            <person name="Staton M."/>
        </authorList>
    </citation>
    <scope>NUCLEOTIDE SEQUENCE [LARGE SCALE GENOMIC DNA]</scope>
    <source>
        <tissue evidence="5">Leaf</tissue>
    </source>
</reference>
<dbReference type="Proteomes" id="UP001168098">
    <property type="component" value="Unassembled WGS sequence"/>
</dbReference>
<evidence type="ECO:0000256" key="1">
    <source>
        <dbReference type="ARBA" id="ARBA00022737"/>
    </source>
</evidence>
<accession>A0AA39AJG8</accession>
<keyword evidence="6" id="KW-1185">Reference proteome</keyword>
<evidence type="ECO:0000259" key="4">
    <source>
        <dbReference type="Pfam" id="PF18052"/>
    </source>
</evidence>
<evidence type="ECO:0000256" key="3">
    <source>
        <dbReference type="ARBA" id="ARBA00022821"/>
    </source>
</evidence>
<keyword evidence="1" id="KW-0677">Repeat</keyword>
<dbReference type="EMBL" id="JARBHA010000002">
    <property type="protein sequence ID" value="KAJ9707563.1"/>
    <property type="molecule type" value="Genomic_DNA"/>
</dbReference>
<feature type="domain" description="Disease resistance N-terminal" evidence="4">
    <location>
        <begin position="5"/>
        <end position="56"/>
    </location>
</feature>
<dbReference type="GO" id="GO:0000166">
    <property type="term" value="F:nucleotide binding"/>
    <property type="evidence" value="ECO:0007669"/>
    <property type="project" value="UniProtKB-KW"/>
</dbReference>
<evidence type="ECO:0000313" key="5">
    <source>
        <dbReference type="EMBL" id="KAJ9707563.1"/>
    </source>
</evidence>
<keyword evidence="2" id="KW-0547">Nucleotide-binding</keyword>